<feature type="coiled-coil region" evidence="1">
    <location>
        <begin position="1873"/>
        <end position="1987"/>
    </location>
</feature>
<feature type="region of interest" description="Disordered" evidence="2">
    <location>
        <begin position="274"/>
        <end position="300"/>
    </location>
</feature>
<feature type="coiled-coil region" evidence="1">
    <location>
        <begin position="786"/>
        <end position="813"/>
    </location>
</feature>
<feature type="coiled-coil region" evidence="1">
    <location>
        <begin position="2344"/>
        <end position="2539"/>
    </location>
</feature>
<feature type="compositionally biased region" description="Polar residues" evidence="2">
    <location>
        <begin position="29"/>
        <end position="38"/>
    </location>
</feature>
<feature type="region of interest" description="Disordered" evidence="2">
    <location>
        <begin position="1"/>
        <end position="90"/>
    </location>
</feature>
<feature type="region of interest" description="Disordered" evidence="2">
    <location>
        <begin position="838"/>
        <end position="858"/>
    </location>
</feature>
<sequence length="2782" mass="313743">MDKNKDRNDLLAAGRKKLQQFRQKKDNKGNMSKSSGKAFNSGRDASANAANKAVAKPKEVAGGERSGQDAEDHIPLSESHSRANSMEIDTVSATDDLSTKAVIVGTTELAAGNVKFPLEDSGGAETRLNESDGRDDVDLSISDGGRYTSILPEDMEHNMSGTLDVVVPEEESTESSLSLPIGVSSQPEKKHGEEQVTDVGAVQEVGTSGGIQADAGRVMQLEEESRLSSNEFDESAGVPMMSDSGSAEVAEVTIQVDAQREPDDASSSVVAINDTGDAQGRDSTKPLPDSEGISHVNSEAAGLQREDLLSDSSYIEKTEMVSVSGDYAEDTYVNFGDTNAERSSEFNTNGAGKSFGQKVDLSSGSDGSLINLSQLAKVLQSLDEDEFRFLFMSRELSAETLRNTDNMKVHEYVVYDAFEQIKEHLYLTSFARDVFCLQISEHQQLAGEKSMSNTSLSEVQGKNEVLTEELAQCRSELQEVVSGREELQKLLYLSISEVVELSAKVNELQNNLETTQGDLSSLASKLLDCRNLVAALQIENENLNESSKQMTKENKKLQEENEHIVRENEKMTRELAQCQTSLQLLQLENIDLTENLTSLREERRKLEDDKEFVVHDNDELLADLSNYKRMVEALQTENKNLNDVLQSEREKRKVLEEGSEFKLQDNEKQSKELMDSKDLVAALQAEISHLNGVLTSITEDKNKLEEKKEIKFSENENQPNEYSEIHTSLSSLQAEGSKAVDDDSSPLKGSRESEILISEKTASECHADRSSLEGLKLETYDDSFGFVALKRHLEDAESVMQKLEKAIEGMHEHSTSLSRLSGKVVGSGVSKLIQAFESKSHTDDDDSEEPRSSEDQTTGDLYVIAKRVTQNLRALLKELILDGDNASEFCRRMKETKLLAAADAVELRSDYESLREHSDHLEEANIELMVLYEATREHVHNAVSRDGELLILRDALWKQELSLKSENNELREKLGEFQAKISELESQFDETCQNSNEMVASITNQVKTLQKEVAKWESILEEEWNSSVARILQEVGKLDASIDPFGSSTSLAGVDNSLDVVSRVSISVNATNKLILGLRGQLEALHNDHQALWNAYNDKHEKCNTLQEKNEMITNILHRLDDDLCKLVGEAAGCKDETETVWSRHDSLDLLHPGVFYTHLEKLNTFLGERIQLQYAHNELNAELMNRARDIDELEKRCLSSDAILTLVEDIEQSVRLVGMEVSSNEPSSRLESLIHLLIKRYKEAAGSLSMSREEAASWETELSDLQAQIEQLNIIIVQYENENLVFMQSLKSAEEDVVTLTFKLQEKAAELDQSDQRVSSLREKLSIAVTKGKGLISQRDSLKQSLAETSKELEKRSQELLMKGARLNELETKLKAYSEAGERMEALESELSYIRNSATALRESFLLKDSVLQRIEEILEDLELPEDFHSRDIIEKIDWLAKSVTGNSLPLPDWDPRSSVGGGSYSDAGFVDVDGLKEDTQPNPNSTDDLRRRIEELQSNFFGLAEQNEMLEQSLIERNNLVQRWEEILDRVDMPSQLRSMEPDDKIQWLASALAEAQNQRYSLEQKIENLETSRESLTTDLEDTQRRIFELDSAFLQASREKEILTRDVEILTHEYDEISKKAAGFEINNGNLNNELSLLQEKLEQKLGVEEDIRLVEDAISRLQGLVKDVLKDSGTDDAVFVHDGTEYLEAMVMKLISAFQQAIREREIFSRDLEILNHDYDEISKKAADFEINNGNLSSEIRLLQKKLEQKLGVEEDIRLVESTVRRLCGLVKDVLQDSGTDDMVFVHDGNEYFEALVMKLIERYKTLSSGKPINSDVADSRNSEKDEPSQIPRNADEQDVVILSKKLEDCMGELICLKQQKDECLQNNQSLVCDLEALEIKKNELQELLNQEEHKSSSLREKLNVAVRKGKSLVQQRDGMKKVIEELTAEVEHLKSEINLNKNAILKYEQRIKDLSVSQERVQGLETENMFLNDHVAEAERHLQEKESSLSMILDTLGDIEVGLARNFGNPVEKLKEIGKHCHGLQMALESTEQESRKSKRAAELLVAELNEVQERNDILQGELAKTSNELSKLSNEKDLAEAAKHEAIARMEKLSAIHAEEKDRQLSEVTVLKSVMDQLREELIAIDNVLGDVLSKDLEVLRNMEVSMKSFLELGDAPDVNALFPGSSRGGIISTKPENKVFMPELCSLKERLYNHQLLLHKETHHLSEVARIVHTEIYSQKQSLESMKRSVEQLESVERERRSDLFTMRRNISLIYEACNSAILEIENLKTHLVGNDLPSGALEWKLKYPISVDGGGDLTGDADAFTEEGIRTMRDKLLLVVKDFIRMQAAILEVKQKEMKDTIFNLQKELQEKDIERDRICMELVNQIKEAESKARNHLKDLQSVRAQLDDLQKQVDVKEVEHRELEHRMQELLDQEVTSEDLQQKVKSLTDALAAKEQETESLMQALDEEEAQMEDLTNRIGNLERELQQKNEHLENLEVSRGKALKKLSVTVSKFDELHYLSENLLSAVEKLQSQLQERDREISFLRQEVTRCTNDALAATQMSKKRSSDEIHDFLTWLDTLISRVQVNDLASDSMKVDKVNEYKEKLQKQIVAFVSELENLRVVAQNSDKLLQEARGKVEELTRKEQYLKDSLHEKDSQLTMLQGAGDSGQAPSAPSDIMEVEQVTNEWTTPTIASQVRSLRKTNSDQVAVAIDIDPSSDRLEEDGDDKAHGFKSLTTSRLVPQFTRPVTNMIDGLWMSCDRALMRQPALRLSFENLIKRSPFGGKCPDAR</sequence>
<dbReference type="EMBL" id="OU503037">
    <property type="protein sequence ID" value="CAI9755579.1"/>
    <property type="molecule type" value="Genomic_DNA"/>
</dbReference>
<proteinExistence type="predicted"/>
<feature type="region of interest" description="Disordered" evidence="2">
    <location>
        <begin position="711"/>
        <end position="756"/>
    </location>
</feature>
<feature type="compositionally biased region" description="Low complexity" evidence="2">
    <location>
        <begin position="45"/>
        <end position="54"/>
    </location>
</feature>
<feature type="compositionally biased region" description="Basic and acidic residues" evidence="2">
    <location>
        <begin position="127"/>
        <end position="137"/>
    </location>
</feature>
<feature type="compositionally biased region" description="Basic and acidic residues" evidence="2">
    <location>
        <begin position="1823"/>
        <end position="1833"/>
    </location>
</feature>
<organism evidence="3 4">
    <name type="scientific">Fraxinus pennsylvanica</name>
    <dbReference type="NCBI Taxonomy" id="56036"/>
    <lineage>
        <taxon>Eukaryota</taxon>
        <taxon>Viridiplantae</taxon>
        <taxon>Streptophyta</taxon>
        <taxon>Embryophyta</taxon>
        <taxon>Tracheophyta</taxon>
        <taxon>Spermatophyta</taxon>
        <taxon>Magnoliopsida</taxon>
        <taxon>eudicotyledons</taxon>
        <taxon>Gunneridae</taxon>
        <taxon>Pentapetalae</taxon>
        <taxon>asterids</taxon>
        <taxon>lamiids</taxon>
        <taxon>Lamiales</taxon>
        <taxon>Oleaceae</taxon>
        <taxon>Oleeae</taxon>
        <taxon>Fraxinus</taxon>
    </lineage>
</organism>
<name>A0AAD1YQA6_9LAMI</name>
<evidence type="ECO:0000313" key="4">
    <source>
        <dbReference type="Proteomes" id="UP000834106"/>
    </source>
</evidence>
<feature type="region of interest" description="Disordered" evidence="2">
    <location>
        <begin position="1817"/>
        <end position="1840"/>
    </location>
</feature>
<dbReference type="PANTHER" id="PTHR43939">
    <property type="entry name" value="COILED-COIL DOMAIN-CONTAINING PROTEIN 158"/>
    <property type="match status" value="1"/>
</dbReference>
<reference evidence="3" key="1">
    <citation type="submission" date="2023-05" db="EMBL/GenBank/DDBJ databases">
        <authorList>
            <person name="Huff M."/>
        </authorList>
    </citation>
    <scope>NUCLEOTIDE SEQUENCE</scope>
</reference>
<feature type="region of interest" description="Disordered" evidence="2">
    <location>
        <begin position="116"/>
        <end position="213"/>
    </location>
</feature>
<feature type="coiled-coil region" evidence="1">
    <location>
        <begin position="1555"/>
        <end position="1645"/>
    </location>
</feature>
<evidence type="ECO:0000256" key="1">
    <source>
        <dbReference type="SAM" id="Coils"/>
    </source>
</evidence>
<keyword evidence="1" id="KW-0175">Coiled coil</keyword>
<keyword evidence="4" id="KW-1185">Reference proteome</keyword>
<feature type="compositionally biased region" description="Polar residues" evidence="2">
    <location>
        <begin position="715"/>
        <end position="734"/>
    </location>
</feature>
<accession>A0AAD1YQA6</accession>
<dbReference type="Proteomes" id="UP000834106">
    <property type="component" value="Chromosome 2"/>
</dbReference>
<feature type="coiled-coil region" evidence="1">
    <location>
        <begin position="456"/>
        <end position="686"/>
    </location>
</feature>
<evidence type="ECO:0000256" key="2">
    <source>
        <dbReference type="SAM" id="MobiDB-lite"/>
    </source>
</evidence>
<feature type="coiled-coil region" evidence="1">
    <location>
        <begin position="1495"/>
        <end position="1525"/>
    </location>
</feature>
<gene>
    <name evidence="3" type="ORF">FPE_LOCUS3010</name>
</gene>
<evidence type="ECO:0000313" key="3">
    <source>
        <dbReference type="EMBL" id="CAI9755579.1"/>
    </source>
</evidence>
<protein>
    <submittedName>
        <fullName evidence="3">Uncharacterized protein</fullName>
    </submittedName>
</protein>
<dbReference type="PANTHER" id="PTHR43939:SF50">
    <property type="entry name" value="NUCLEOPORIN"/>
    <property type="match status" value="1"/>
</dbReference>
<feature type="compositionally biased region" description="Basic and acidic residues" evidence="2">
    <location>
        <begin position="56"/>
        <end position="81"/>
    </location>
</feature>
<feature type="coiled-coil region" evidence="1">
    <location>
        <begin position="2034"/>
        <end position="2128"/>
    </location>
</feature>
<feature type="coiled-coil region" evidence="1">
    <location>
        <begin position="960"/>
        <end position="1019"/>
    </location>
</feature>
<feature type="coiled-coil region" evidence="1">
    <location>
        <begin position="2595"/>
        <end position="2643"/>
    </location>
</feature>
<feature type="coiled-coil region" evidence="1">
    <location>
        <begin position="1249"/>
        <end position="1391"/>
    </location>
</feature>